<name>A0A0B1TRA4_OESDE</name>
<reference evidence="2 3" key="1">
    <citation type="submission" date="2014-03" db="EMBL/GenBank/DDBJ databases">
        <title>Draft genome of the hookworm Oesophagostomum dentatum.</title>
        <authorList>
            <person name="Mitreva M."/>
        </authorList>
    </citation>
    <scope>NUCLEOTIDE SEQUENCE [LARGE SCALE GENOMIC DNA]</scope>
    <source>
        <strain evidence="2 3">OD-Hann</strain>
    </source>
</reference>
<sequence length="298" mass="33735">MLITSALFLLQESTRYASKTTTHTVAGSSCLPVSDIENDEVTLIGLVTLEDLVEEILQSEIVDETDSVLDNAKVTELFCCEAKSERLSLSMLSVVIRWLAGQHMFFTEEHMESRVLERLIQKNIHHVILLPGRKEKCVYIYEAEVPSRRFVLILEGTAIVTFSKINMTFEVGPWTSFGECLFQKISSTFRSRQDNRLGMKFTPDFSLKVHQRCRFLQLPITAVLHALRISRLIRHLRTPNASVSEEDDHVPVLLGGHGKGKSEHGIQYLQIAKKIAMAEYGEGCGSWQRRRSGNVSLK</sequence>
<evidence type="ECO:0000313" key="2">
    <source>
        <dbReference type="EMBL" id="KHJ99794.1"/>
    </source>
</evidence>
<keyword evidence="3" id="KW-1185">Reference proteome</keyword>
<gene>
    <name evidence="2" type="ORF">OESDEN_00195</name>
</gene>
<dbReference type="InterPro" id="IPR046342">
    <property type="entry name" value="CBS_dom_sf"/>
</dbReference>
<dbReference type="GO" id="GO:0006811">
    <property type="term" value="P:monoatomic ion transport"/>
    <property type="evidence" value="ECO:0007669"/>
    <property type="project" value="UniProtKB-KW"/>
</dbReference>
<evidence type="ECO:0000313" key="3">
    <source>
        <dbReference type="Proteomes" id="UP000053660"/>
    </source>
</evidence>
<dbReference type="PANTHER" id="PTHR12064">
    <property type="entry name" value="METAL TRANSPORTER CNNM"/>
    <property type="match status" value="1"/>
</dbReference>
<evidence type="ECO:0000256" key="1">
    <source>
        <dbReference type="ARBA" id="ARBA00023065"/>
    </source>
</evidence>
<dbReference type="GO" id="GO:0005886">
    <property type="term" value="C:plasma membrane"/>
    <property type="evidence" value="ECO:0007669"/>
    <property type="project" value="TreeGrafter"/>
</dbReference>
<dbReference type="Pfam" id="PF25562">
    <property type="entry name" value="CNBH_CNNM2_C"/>
    <property type="match status" value="1"/>
</dbReference>
<dbReference type="GO" id="GO:0022857">
    <property type="term" value="F:transmembrane transporter activity"/>
    <property type="evidence" value="ECO:0007669"/>
    <property type="project" value="TreeGrafter"/>
</dbReference>
<dbReference type="EMBL" id="KN549204">
    <property type="protein sequence ID" value="KHJ99794.1"/>
    <property type="molecule type" value="Genomic_DNA"/>
</dbReference>
<proteinExistence type="predicted"/>
<evidence type="ECO:0008006" key="4">
    <source>
        <dbReference type="Google" id="ProtNLM"/>
    </source>
</evidence>
<keyword evidence="1" id="KW-0406">Ion transport</keyword>
<dbReference type="GO" id="GO:0010960">
    <property type="term" value="P:magnesium ion homeostasis"/>
    <property type="evidence" value="ECO:0007669"/>
    <property type="project" value="InterPro"/>
</dbReference>
<organism evidence="2 3">
    <name type="scientific">Oesophagostomum dentatum</name>
    <name type="common">Nodular worm</name>
    <dbReference type="NCBI Taxonomy" id="61180"/>
    <lineage>
        <taxon>Eukaryota</taxon>
        <taxon>Metazoa</taxon>
        <taxon>Ecdysozoa</taxon>
        <taxon>Nematoda</taxon>
        <taxon>Chromadorea</taxon>
        <taxon>Rhabditida</taxon>
        <taxon>Rhabditina</taxon>
        <taxon>Rhabditomorpha</taxon>
        <taxon>Strongyloidea</taxon>
        <taxon>Strongylidae</taxon>
        <taxon>Oesophagostomum</taxon>
    </lineage>
</organism>
<protein>
    <recommendedName>
        <fullName evidence="4">CBS domain protein</fullName>
    </recommendedName>
</protein>
<dbReference type="InterPro" id="IPR045095">
    <property type="entry name" value="ACDP"/>
</dbReference>
<dbReference type="Gene3D" id="3.10.580.10">
    <property type="entry name" value="CBS-domain"/>
    <property type="match status" value="1"/>
</dbReference>
<dbReference type="Proteomes" id="UP000053660">
    <property type="component" value="Unassembled WGS sequence"/>
</dbReference>
<dbReference type="PANTHER" id="PTHR12064:SF94">
    <property type="entry name" value="UNEXTENDED PROTEIN"/>
    <property type="match status" value="1"/>
</dbReference>
<keyword evidence="1" id="KW-0813">Transport</keyword>
<accession>A0A0B1TRA4</accession>
<dbReference type="AlphaFoldDB" id="A0A0B1TRA4"/>
<dbReference type="OrthoDB" id="5353557at2759"/>